<evidence type="ECO:0000256" key="1">
    <source>
        <dbReference type="SAM" id="MobiDB-lite"/>
    </source>
</evidence>
<evidence type="ECO:0000313" key="3">
    <source>
        <dbReference type="EMBL" id="CAL7951108.1"/>
    </source>
</evidence>
<feature type="region of interest" description="Disordered" evidence="1">
    <location>
        <begin position="27"/>
        <end position="46"/>
    </location>
</feature>
<evidence type="ECO:0000256" key="2">
    <source>
        <dbReference type="SAM" id="Phobius"/>
    </source>
</evidence>
<keyword evidence="2" id="KW-0472">Membrane</keyword>
<evidence type="ECO:0000313" key="4">
    <source>
        <dbReference type="Proteomes" id="UP001642520"/>
    </source>
</evidence>
<accession>A0ABP1PH26</accession>
<proteinExistence type="predicted"/>
<dbReference type="EMBL" id="CAXAJV020001300">
    <property type="protein sequence ID" value="CAL7951108.1"/>
    <property type="molecule type" value="Genomic_DNA"/>
</dbReference>
<comment type="caution">
    <text evidence="3">The sequence shown here is derived from an EMBL/GenBank/DDBJ whole genome shotgun (WGS) entry which is preliminary data.</text>
</comment>
<organism evidence="3 4">
    <name type="scientific">Xylocopa violacea</name>
    <name type="common">Violet carpenter bee</name>
    <name type="synonym">Apis violacea</name>
    <dbReference type="NCBI Taxonomy" id="135666"/>
    <lineage>
        <taxon>Eukaryota</taxon>
        <taxon>Metazoa</taxon>
        <taxon>Ecdysozoa</taxon>
        <taxon>Arthropoda</taxon>
        <taxon>Hexapoda</taxon>
        <taxon>Insecta</taxon>
        <taxon>Pterygota</taxon>
        <taxon>Neoptera</taxon>
        <taxon>Endopterygota</taxon>
        <taxon>Hymenoptera</taxon>
        <taxon>Apocrita</taxon>
        <taxon>Aculeata</taxon>
        <taxon>Apoidea</taxon>
        <taxon>Anthophila</taxon>
        <taxon>Apidae</taxon>
        <taxon>Xylocopa</taxon>
        <taxon>Xylocopa</taxon>
    </lineage>
</organism>
<sequence length="165" mass="18875">MSRSSLLFDFITPIINGESKSRLTSVDASISDGSGNKRSHHGKDNGARNLLARNHIAGEYEAKGKKYKTMEQEENIHLLCDRSIYEAIKFNGSKEKRKDAESMNDNLSYYAIDPVCMNVRLCIFWFLWVILIVVLIVSILSYCCFTWKMCHSPEEIILTNKTKNT</sequence>
<name>A0ABP1PH26_XYLVO</name>
<keyword evidence="2" id="KW-1133">Transmembrane helix</keyword>
<keyword evidence="2" id="KW-0812">Transmembrane</keyword>
<dbReference type="Proteomes" id="UP001642520">
    <property type="component" value="Unassembled WGS sequence"/>
</dbReference>
<feature type="transmembrane region" description="Helical" evidence="2">
    <location>
        <begin position="123"/>
        <end position="145"/>
    </location>
</feature>
<protein>
    <submittedName>
        <fullName evidence="3">Uncharacterized protein</fullName>
    </submittedName>
</protein>
<keyword evidence="4" id="KW-1185">Reference proteome</keyword>
<gene>
    <name evidence="3" type="ORF">XYLVIOL_LOCUS10370</name>
</gene>
<reference evidence="3 4" key="1">
    <citation type="submission" date="2024-08" db="EMBL/GenBank/DDBJ databases">
        <authorList>
            <person name="Will J Nash"/>
            <person name="Angela Man"/>
            <person name="Seanna McTaggart"/>
            <person name="Kendall Baker"/>
            <person name="Tom Barker"/>
            <person name="Leah Catchpole"/>
            <person name="Alex Durrant"/>
            <person name="Karim Gharbi"/>
            <person name="Naomi Irish"/>
            <person name="Gemy Kaithakottil"/>
            <person name="Debby Ku"/>
            <person name="Aaliyah Providence"/>
            <person name="Felix Shaw"/>
            <person name="David Swarbreck"/>
            <person name="Chris Watkins"/>
            <person name="Ann M. McCartney"/>
            <person name="Giulio Formenti"/>
            <person name="Alice Mouton"/>
            <person name="Noel Vella"/>
            <person name="Bjorn M von Reumont"/>
            <person name="Adriana Vella"/>
            <person name="Wilfried Haerty"/>
        </authorList>
    </citation>
    <scope>NUCLEOTIDE SEQUENCE [LARGE SCALE GENOMIC DNA]</scope>
</reference>
<feature type="compositionally biased region" description="Polar residues" evidence="1">
    <location>
        <begin position="27"/>
        <end position="36"/>
    </location>
</feature>